<accession>A0A914CKJ0</accession>
<keyword evidence="1" id="KW-1133">Transmembrane helix</keyword>
<evidence type="ECO:0000256" key="1">
    <source>
        <dbReference type="SAM" id="Phobius"/>
    </source>
</evidence>
<keyword evidence="1" id="KW-0812">Transmembrane</keyword>
<organism evidence="2 3">
    <name type="scientific">Acrobeloides nanus</name>
    <dbReference type="NCBI Taxonomy" id="290746"/>
    <lineage>
        <taxon>Eukaryota</taxon>
        <taxon>Metazoa</taxon>
        <taxon>Ecdysozoa</taxon>
        <taxon>Nematoda</taxon>
        <taxon>Chromadorea</taxon>
        <taxon>Rhabditida</taxon>
        <taxon>Tylenchina</taxon>
        <taxon>Cephalobomorpha</taxon>
        <taxon>Cephaloboidea</taxon>
        <taxon>Cephalobidae</taxon>
        <taxon>Acrobeloides</taxon>
    </lineage>
</organism>
<keyword evidence="1" id="KW-0472">Membrane</keyword>
<evidence type="ECO:0000313" key="3">
    <source>
        <dbReference type="WBParaSite" id="ACRNAN_scaffold11601.g26240.t1"/>
    </source>
</evidence>
<dbReference type="WBParaSite" id="ACRNAN_scaffold11601.g26240.t1">
    <property type="protein sequence ID" value="ACRNAN_scaffold11601.g26240.t1"/>
    <property type="gene ID" value="ACRNAN_scaffold11601.g26240"/>
</dbReference>
<dbReference type="Proteomes" id="UP000887540">
    <property type="component" value="Unplaced"/>
</dbReference>
<reference evidence="3" key="1">
    <citation type="submission" date="2022-11" db="UniProtKB">
        <authorList>
            <consortium name="WormBaseParasite"/>
        </authorList>
    </citation>
    <scope>IDENTIFICATION</scope>
</reference>
<protein>
    <submittedName>
        <fullName evidence="3">Uncharacterized protein</fullName>
    </submittedName>
</protein>
<feature type="transmembrane region" description="Helical" evidence="1">
    <location>
        <begin position="20"/>
        <end position="40"/>
    </location>
</feature>
<dbReference type="AlphaFoldDB" id="A0A914CKJ0"/>
<keyword evidence="2" id="KW-1185">Reference proteome</keyword>
<evidence type="ECO:0000313" key="2">
    <source>
        <dbReference type="Proteomes" id="UP000887540"/>
    </source>
</evidence>
<proteinExistence type="predicted"/>
<sequence>MPSLHMEVSDNNLVTILTFAQAWIDVIGNSMHAIVIFLFNSMAREVFLVMIGKKKQVSNFPVKVTAIKVQPMTVTALPRRQTVP</sequence>
<name>A0A914CKJ0_9BILA</name>